<proteinExistence type="predicted"/>
<evidence type="ECO:0000313" key="2">
    <source>
        <dbReference type="Proteomes" id="UP000619534"/>
    </source>
</evidence>
<organism evidence="1 2">
    <name type="scientific">Thalassobacillus devorans</name>
    <dbReference type="NCBI Taxonomy" id="279813"/>
    <lineage>
        <taxon>Bacteria</taxon>
        <taxon>Bacillati</taxon>
        <taxon>Bacillota</taxon>
        <taxon>Bacilli</taxon>
        <taxon>Bacillales</taxon>
        <taxon>Bacillaceae</taxon>
        <taxon>Thalassobacillus</taxon>
    </lineage>
</organism>
<name>A0ABQ1NJ68_9BACI</name>
<evidence type="ECO:0000313" key="1">
    <source>
        <dbReference type="EMBL" id="GGC78553.1"/>
    </source>
</evidence>
<dbReference type="Proteomes" id="UP000619534">
    <property type="component" value="Unassembled WGS sequence"/>
</dbReference>
<keyword evidence="2" id="KW-1185">Reference proteome</keyword>
<accession>A0ABQ1NJ68</accession>
<comment type="caution">
    <text evidence="1">The sequence shown here is derived from an EMBL/GenBank/DDBJ whole genome shotgun (WGS) entry which is preliminary data.</text>
</comment>
<dbReference type="EMBL" id="BMCJ01000001">
    <property type="protein sequence ID" value="GGC78553.1"/>
    <property type="molecule type" value="Genomic_DNA"/>
</dbReference>
<sequence>MYNLYSVSQRVEEKKRKLDHINRHAWNSAALHKKRWKFPFISFSKKQSAPVCCATCC</sequence>
<reference evidence="2" key="1">
    <citation type="journal article" date="2019" name="Int. J. Syst. Evol. Microbiol.">
        <title>The Global Catalogue of Microorganisms (GCM) 10K type strain sequencing project: providing services to taxonomists for standard genome sequencing and annotation.</title>
        <authorList>
            <consortium name="The Broad Institute Genomics Platform"/>
            <consortium name="The Broad Institute Genome Sequencing Center for Infectious Disease"/>
            <person name="Wu L."/>
            <person name="Ma J."/>
        </authorList>
    </citation>
    <scope>NUCLEOTIDE SEQUENCE [LARGE SCALE GENOMIC DNA]</scope>
    <source>
        <strain evidence="2">CCM 7282</strain>
    </source>
</reference>
<gene>
    <name evidence="1" type="ORF">GCM10007216_06290</name>
</gene>
<protein>
    <submittedName>
        <fullName evidence="1">Uncharacterized protein</fullName>
    </submittedName>
</protein>